<dbReference type="GO" id="GO:0005634">
    <property type="term" value="C:nucleus"/>
    <property type="evidence" value="ECO:0007669"/>
    <property type="project" value="UniProtKB-SubCell"/>
</dbReference>
<keyword evidence="3" id="KW-0539">Nucleus</keyword>
<dbReference type="OrthoDB" id="2192888at2759"/>
<evidence type="ECO:0000259" key="6">
    <source>
        <dbReference type="Pfam" id="PF25772"/>
    </source>
</evidence>
<gene>
    <name evidence="7" type="ORF">T551_00549</name>
</gene>
<evidence type="ECO:0000256" key="3">
    <source>
        <dbReference type="ARBA" id="ARBA00023242"/>
    </source>
</evidence>
<comment type="caution">
    <text evidence="7">The sequence shown here is derived from an EMBL/GenBank/DDBJ whole genome shotgun (WGS) entry which is preliminary data.</text>
</comment>
<organism evidence="7 8">
    <name type="scientific">Pneumocystis jirovecii (strain RU7)</name>
    <name type="common">Human pneumocystis pneumonia agent</name>
    <dbReference type="NCBI Taxonomy" id="1408657"/>
    <lineage>
        <taxon>Eukaryota</taxon>
        <taxon>Fungi</taxon>
        <taxon>Dikarya</taxon>
        <taxon>Ascomycota</taxon>
        <taxon>Taphrinomycotina</taxon>
        <taxon>Pneumocystomycetes</taxon>
        <taxon>Pneumocystaceae</taxon>
        <taxon>Pneumocystis</taxon>
    </lineage>
</organism>
<evidence type="ECO:0000256" key="2">
    <source>
        <dbReference type="ARBA" id="ARBA00007690"/>
    </source>
</evidence>
<protein>
    <submittedName>
        <fullName evidence="7">Uncharacterized protein</fullName>
    </submittedName>
</protein>
<dbReference type="EMBL" id="LFWA01000002">
    <property type="protein sequence ID" value="KTW32459.1"/>
    <property type="molecule type" value="Genomic_DNA"/>
</dbReference>
<reference evidence="8" key="1">
    <citation type="journal article" date="2016" name="Nat. Commun.">
        <title>Genome analysis of three Pneumocystis species reveals adaptation mechanisms to life exclusively in mammalian hosts.</title>
        <authorList>
            <person name="Ma L."/>
            <person name="Chen Z."/>
            <person name="Huang D.W."/>
            <person name="Kutty G."/>
            <person name="Ishihara M."/>
            <person name="Wang H."/>
            <person name="Abouelleil A."/>
            <person name="Bishop L."/>
            <person name="Davey E."/>
            <person name="Deng R."/>
            <person name="Deng X."/>
            <person name="Fan L."/>
            <person name="Fantoni G."/>
            <person name="Fitzgerald M."/>
            <person name="Gogineni E."/>
            <person name="Goldberg J.M."/>
            <person name="Handley G."/>
            <person name="Hu X."/>
            <person name="Huber C."/>
            <person name="Jiao X."/>
            <person name="Jones K."/>
            <person name="Levin J.Z."/>
            <person name="Liu Y."/>
            <person name="Macdonald P."/>
            <person name="Melnikov A."/>
            <person name="Raley C."/>
            <person name="Sassi M."/>
            <person name="Sherman B.T."/>
            <person name="Song X."/>
            <person name="Sykes S."/>
            <person name="Tran B."/>
            <person name="Walsh L."/>
            <person name="Xia Y."/>
            <person name="Yang J."/>
            <person name="Young S."/>
            <person name="Zeng Q."/>
            <person name="Zheng X."/>
            <person name="Stephens R."/>
            <person name="Nusbaum C."/>
            <person name="Birren B.W."/>
            <person name="Azadi P."/>
            <person name="Lempicki R.A."/>
            <person name="Cuomo C.A."/>
            <person name="Kovacs J.A."/>
        </authorList>
    </citation>
    <scope>NUCLEOTIDE SEQUENCE [LARGE SCALE GENOMIC DNA]</scope>
    <source>
        <strain evidence="8">RU7</strain>
    </source>
</reference>
<comment type="similarity">
    <text evidence="2">Belongs to the RRP12 family.</text>
</comment>
<keyword evidence="8" id="KW-1185">Reference proteome</keyword>
<evidence type="ECO:0000256" key="4">
    <source>
        <dbReference type="SAM" id="MobiDB-lite"/>
    </source>
</evidence>
<dbReference type="InterPro" id="IPR057860">
    <property type="entry name" value="HEAT_RRP12_N"/>
</dbReference>
<feature type="domain" description="RRP12 N-terminal HEAT" evidence="6">
    <location>
        <begin position="21"/>
        <end position="233"/>
    </location>
</feature>
<evidence type="ECO:0000256" key="1">
    <source>
        <dbReference type="ARBA" id="ARBA00004123"/>
    </source>
</evidence>
<comment type="subcellular location">
    <subcellularLocation>
        <location evidence="1">Nucleus</location>
    </subcellularLocation>
</comment>
<dbReference type="VEuPathDB" id="FungiDB:T551_00549"/>
<accession>A0A0W4ZVQ3</accession>
<feature type="domain" description="RRP12 HEAT" evidence="5">
    <location>
        <begin position="341"/>
        <end position="623"/>
    </location>
</feature>
<dbReference type="InterPro" id="IPR011989">
    <property type="entry name" value="ARM-like"/>
</dbReference>
<dbReference type="Pfam" id="PF25772">
    <property type="entry name" value="HEAT_RRP12_N"/>
    <property type="match status" value="1"/>
</dbReference>
<evidence type="ECO:0000313" key="7">
    <source>
        <dbReference type="EMBL" id="KTW32459.1"/>
    </source>
</evidence>
<dbReference type="InterPro" id="IPR052087">
    <property type="entry name" value="RRP12"/>
</dbReference>
<feature type="region of interest" description="Disordered" evidence="4">
    <location>
        <begin position="1133"/>
        <end position="1180"/>
    </location>
</feature>
<evidence type="ECO:0000313" key="8">
    <source>
        <dbReference type="Proteomes" id="UP000053447"/>
    </source>
</evidence>
<name>A0A0W4ZVQ3_PNEJ7</name>
<dbReference type="GeneID" id="28939070"/>
<dbReference type="RefSeq" id="XP_018231151.1">
    <property type="nucleotide sequence ID" value="XM_018372815.1"/>
</dbReference>
<dbReference type="PANTHER" id="PTHR48287:SF1">
    <property type="entry name" value="ARM REPEAT SUPERFAMILY PROTEIN"/>
    <property type="match status" value="1"/>
</dbReference>
<dbReference type="InterPro" id="IPR016024">
    <property type="entry name" value="ARM-type_fold"/>
</dbReference>
<evidence type="ECO:0000259" key="5">
    <source>
        <dbReference type="Pfam" id="PF08161"/>
    </source>
</evidence>
<dbReference type="eggNOG" id="KOG1248">
    <property type="taxonomic scope" value="Eukaryota"/>
</dbReference>
<dbReference type="Pfam" id="PF08161">
    <property type="entry name" value="RRP12_HEAT"/>
    <property type="match status" value="1"/>
</dbReference>
<dbReference type="PANTHER" id="PTHR48287">
    <property type="entry name" value="ARM REPEAT SUPERFAMILY PROTEIN"/>
    <property type="match status" value="1"/>
</dbReference>
<dbReference type="InterPro" id="IPR012978">
    <property type="entry name" value="HEAT_RRP12"/>
</dbReference>
<dbReference type="STRING" id="1408657.A0A0W4ZVQ3"/>
<dbReference type="Gene3D" id="1.25.10.10">
    <property type="entry name" value="Leucine-rich Repeat Variant"/>
    <property type="match status" value="1"/>
</dbReference>
<proteinExistence type="inferred from homology"/>
<dbReference type="SUPFAM" id="SSF48371">
    <property type="entry name" value="ARM repeat"/>
    <property type="match status" value="1"/>
</dbReference>
<dbReference type="AlphaFoldDB" id="A0A0W4ZVQ3"/>
<feature type="compositionally biased region" description="Low complexity" evidence="4">
    <location>
        <begin position="1149"/>
        <end position="1167"/>
    </location>
</feature>
<feature type="compositionally biased region" description="Basic residues" evidence="4">
    <location>
        <begin position="1168"/>
        <end position="1180"/>
    </location>
</feature>
<sequence>MNDKNVLFEEKLSKIKTQCLSKNDHQKQIAIILLAIEDTLRNENAEGNIVAYFGSFLALLEKSLQDTNNKNLLYPILYLLNVAIPFTSKSLLRAKFDKISTILSAVLAQPQINTSILRLIINCLQNFLIIQDNSTWTNPDNNIKSIFTCLLILGLDSRPKARKKTHEAISKILNNPPPSPSIMHPILEFASKETLYIAKKIVLGDKEDIKYKNKITFDHSKAIYAFQLIKVIVDSGGWPSSKIGQLCDMLMDVSMTKDYYLVIIAFEIFQIIFKKSDFISEKLREILNLIIKRNPSEKDIILLPPWLSTLIAGFESYFKLEENQAFDLLPQIFMNIFPLLQSNSLEIRTSCNEVLVRLITNCIPDCIEKNNEIIIKLIELTMQGFTLNYRIAWKEVFKMLIAFFENLPFYIDPYFINALKLVDEMREKDNFDGKLEADQVIGAAIKVLGPGPILKILPLNLDLENKKSPTRTWMLTILRSNISNTELQHFISEFIPLNEQLYQKIMENKNPIQEKMYKAYIEQIWALFPSYCKFPRDLKTAFNENFVELLIEMLYNQTDLRPIICQGLQILINKNKEIIDNNDNDKSKLKFRITESNAEKNLIYLQKFAPNILSTLFNVYSQTLSQFREYILTCIKSWLSITSKEEIGNIFNRVIELLSQSLKEKPKINSHKENPNSISYAMLDLLIIMTIHLSSEASLQLYKIVNFQISNETDHILQKKAYNLFCKMAENPSIKEFLENNIQELQKIFLENASKTETSIKKYRFSALFHIINMLPSTDLHFIPLILSEVIMGTKDSNKKARFMAYSLLISIGNKMSEKGIIENTKIPKIDTASNIKTGIHEFFTMILAGLAGNSSHMISATIISITKLLFKFKDSLNQDFVNNLLNTVYMFITSSNYEIAKSALGFVKMTIVCLPISIMENYLSMLIPNLMIWAHEHKGHFRAKVKNIIEKIIRRYGFETVEKEIPEQDKKLIINIKKRKERLKRKKIAKENNLGNSASNKRHNALNNKIYKNKDTDSGISVSTDNSDFENEEISKKQQALIKKADDELIDLLDTNSLVQVVKTNFKNSKKNKQQPIISQFKIDANGKIIIDDQKQDLKKSSKSPDDNFNAYLSSIKNKDGFSRGYSNKIRFNKRKKENDDDSSDTENSLQNKRLNNQNKKNVQNSKHTKNKQKIIKFK</sequence>
<dbReference type="Proteomes" id="UP000053447">
    <property type="component" value="Unassembled WGS sequence"/>
</dbReference>